<dbReference type="EMBL" id="CM031826">
    <property type="protein sequence ID" value="KAG6727198.1"/>
    <property type="molecule type" value="Genomic_DNA"/>
</dbReference>
<protein>
    <submittedName>
        <fullName evidence="1">Uncharacterized protein</fullName>
    </submittedName>
</protein>
<proteinExistence type="predicted"/>
<organism evidence="1 2">
    <name type="scientific">Carya illinoinensis</name>
    <name type="common">Pecan</name>
    <dbReference type="NCBI Taxonomy" id="32201"/>
    <lineage>
        <taxon>Eukaryota</taxon>
        <taxon>Viridiplantae</taxon>
        <taxon>Streptophyta</taxon>
        <taxon>Embryophyta</taxon>
        <taxon>Tracheophyta</taxon>
        <taxon>Spermatophyta</taxon>
        <taxon>Magnoliopsida</taxon>
        <taxon>eudicotyledons</taxon>
        <taxon>Gunneridae</taxon>
        <taxon>Pentapetalae</taxon>
        <taxon>rosids</taxon>
        <taxon>fabids</taxon>
        <taxon>Fagales</taxon>
        <taxon>Juglandaceae</taxon>
        <taxon>Carya</taxon>
    </lineage>
</organism>
<accession>A0A922FRM9</accession>
<comment type="caution">
    <text evidence="1">The sequence shown here is derived from an EMBL/GenBank/DDBJ whole genome shotgun (WGS) entry which is preliminary data.</text>
</comment>
<sequence length="79" mass="9199">MWFIWYLDVGCSRVYLLFVAIKGLGTAYPSKRGPHIYIYIHNGNQYYRINTPSNFTNKILQKLLLLPVSKAINQFISCI</sequence>
<name>A0A922FRM9_CARIL</name>
<dbReference type="Proteomes" id="UP000811246">
    <property type="component" value="Chromosome 2"/>
</dbReference>
<gene>
    <name evidence="1" type="ORF">I3842_02G118300</name>
</gene>
<dbReference type="AlphaFoldDB" id="A0A922FRM9"/>
<evidence type="ECO:0000313" key="1">
    <source>
        <dbReference type="EMBL" id="KAG6727198.1"/>
    </source>
</evidence>
<reference evidence="1" key="1">
    <citation type="submission" date="2021-01" db="EMBL/GenBank/DDBJ databases">
        <authorList>
            <person name="Lovell J.T."/>
            <person name="Bentley N."/>
            <person name="Bhattarai G."/>
            <person name="Jenkins J.W."/>
            <person name="Sreedasyam A."/>
            <person name="Alarcon Y."/>
            <person name="Bock C."/>
            <person name="Boston L."/>
            <person name="Carlson J."/>
            <person name="Cervantes K."/>
            <person name="Clermont K."/>
            <person name="Krom N."/>
            <person name="Kubenka K."/>
            <person name="Mamidi S."/>
            <person name="Mattison C."/>
            <person name="Monteros M."/>
            <person name="Pisani C."/>
            <person name="Plott C."/>
            <person name="Rajasekar S."/>
            <person name="Rhein H.S."/>
            <person name="Rohla C."/>
            <person name="Song M."/>
            <person name="Hilaire R.S."/>
            <person name="Shu S."/>
            <person name="Wells L."/>
            <person name="Wang X."/>
            <person name="Webber J."/>
            <person name="Heerema R.J."/>
            <person name="Klein P."/>
            <person name="Conner P."/>
            <person name="Grauke L."/>
            <person name="Grimwood J."/>
            <person name="Schmutz J."/>
            <person name="Randall J.J."/>
        </authorList>
    </citation>
    <scope>NUCLEOTIDE SEQUENCE</scope>
    <source>
        <tissue evidence="1">Leaf</tissue>
    </source>
</reference>
<evidence type="ECO:0000313" key="2">
    <source>
        <dbReference type="Proteomes" id="UP000811246"/>
    </source>
</evidence>